<protein>
    <submittedName>
        <fullName evidence="1">Uncharacterized protein</fullName>
    </submittedName>
</protein>
<dbReference type="GeneID" id="30956273"/>
<evidence type="ECO:0000313" key="2">
    <source>
        <dbReference type="Proteomes" id="UP000187321"/>
    </source>
</evidence>
<dbReference type="AlphaFoldDB" id="A0A1P8RE23"/>
<dbReference type="Proteomes" id="UP000187321">
    <property type="component" value="Chromosome"/>
</dbReference>
<organism evidence="1 2">
    <name type="scientific">Natronorubrum daqingense</name>
    <dbReference type="NCBI Taxonomy" id="588898"/>
    <lineage>
        <taxon>Archaea</taxon>
        <taxon>Methanobacteriati</taxon>
        <taxon>Methanobacteriota</taxon>
        <taxon>Stenosarchaea group</taxon>
        <taxon>Halobacteria</taxon>
        <taxon>Halobacteriales</taxon>
        <taxon>Natrialbaceae</taxon>
        <taxon>Natronorubrum</taxon>
    </lineage>
</organism>
<reference evidence="1 2" key="1">
    <citation type="submission" date="2017-01" db="EMBL/GenBank/DDBJ databases">
        <title>Complete genome sequence of Haloterrigena daqingensis type strain (JX313T).</title>
        <authorList>
            <person name="Shuang W."/>
        </authorList>
    </citation>
    <scope>NUCLEOTIDE SEQUENCE [LARGE SCALE GENOMIC DNA]</scope>
    <source>
        <strain evidence="1 2">JX313</strain>
    </source>
</reference>
<sequence>MTCRNTRRAGPEIPASVETVVRQYDGSNALETDSFDVHRAARFNAAAFATTRNETLALPAT</sequence>
<name>A0A1P8RE23_9EURY</name>
<dbReference type="RefSeq" id="WP_076581070.1">
    <property type="nucleotide sequence ID" value="NZ_CP019327.1"/>
</dbReference>
<proteinExistence type="predicted"/>
<gene>
    <name evidence="1" type="ORF">BB347_09980</name>
</gene>
<evidence type="ECO:0000313" key="1">
    <source>
        <dbReference type="EMBL" id="APX96924.1"/>
    </source>
</evidence>
<dbReference type="EMBL" id="CP019327">
    <property type="protein sequence ID" value="APX96924.1"/>
    <property type="molecule type" value="Genomic_DNA"/>
</dbReference>
<accession>A0A1P8RE23</accession>
<dbReference type="KEGG" id="hda:BB347_09980"/>